<dbReference type="AlphaFoldDB" id="A0A9P5MQ25"/>
<evidence type="ECO:0000256" key="4">
    <source>
        <dbReference type="ARBA" id="ARBA00022660"/>
    </source>
</evidence>
<dbReference type="Proteomes" id="UP000759537">
    <property type="component" value="Unassembled WGS sequence"/>
</dbReference>
<feature type="compositionally biased region" description="Acidic residues" evidence="9">
    <location>
        <begin position="79"/>
        <end position="98"/>
    </location>
</feature>
<comment type="similarity">
    <text evidence="2">Belongs to the UQCRH/QCR6 family.</text>
</comment>
<dbReference type="Pfam" id="PF02320">
    <property type="entry name" value="UCR_hinge"/>
    <property type="match status" value="1"/>
</dbReference>
<evidence type="ECO:0000313" key="12">
    <source>
        <dbReference type="Proteomes" id="UP000759537"/>
    </source>
</evidence>
<evidence type="ECO:0000256" key="9">
    <source>
        <dbReference type="SAM" id="MobiDB-lite"/>
    </source>
</evidence>
<keyword evidence="4" id="KW-0679">Respiratory chain</keyword>
<keyword evidence="5" id="KW-0999">Mitochondrion inner membrane</keyword>
<gene>
    <name evidence="11" type="ORF">DFH94DRAFT_780012</name>
</gene>
<organism evidence="11 12">
    <name type="scientific">Russula ochroleuca</name>
    <dbReference type="NCBI Taxonomy" id="152965"/>
    <lineage>
        <taxon>Eukaryota</taxon>
        <taxon>Fungi</taxon>
        <taxon>Dikarya</taxon>
        <taxon>Basidiomycota</taxon>
        <taxon>Agaricomycotina</taxon>
        <taxon>Agaricomycetes</taxon>
        <taxon>Russulales</taxon>
        <taxon>Russulaceae</taxon>
        <taxon>Russula</taxon>
    </lineage>
</organism>
<evidence type="ECO:0000256" key="6">
    <source>
        <dbReference type="ARBA" id="ARBA00022982"/>
    </source>
</evidence>
<dbReference type="InterPro" id="IPR003422">
    <property type="entry name" value="Cyt_b-c1_6"/>
</dbReference>
<dbReference type="OrthoDB" id="405848at2759"/>
<feature type="region of interest" description="Disordered" evidence="9">
    <location>
        <begin position="67"/>
        <end position="112"/>
    </location>
</feature>
<reference evidence="11" key="2">
    <citation type="journal article" date="2020" name="Nat. Commun.">
        <title>Large-scale genome sequencing of mycorrhizal fungi provides insights into the early evolution of symbiotic traits.</title>
        <authorList>
            <person name="Miyauchi S."/>
            <person name="Kiss E."/>
            <person name="Kuo A."/>
            <person name="Drula E."/>
            <person name="Kohler A."/>
            <person name="Sanchez-Garcia M."/>
            <person name="Morin E."/>
            <person name="Andreopoulos B."/>
            <person name="Barry K.W."/>
            <person name="Bonito G."/>
            <person name="Buee M."/>
            <person name="Carver A."/>
            <person name="Chen C."/>
            <person name="Cichocki N."/>
            <person name="Clum A."/>
            <person name="Culley D."/>
            <person name="Crous P.W."/>
            <person name="Fauchery L."/>
            <person name="Girlanda M."/>
            <person name="Hayes R.D."/>
            <person name="Keri Z."/>
            <person name="LaButti K."/>
            <person name="Lipzen A."/>
            <person name="Lombard V."/>
            <person name="Magnuson J."/>
            <person name="Maillard F."/>
            <person name="Murat C."/>
            <person name="Nolan M."/>
            <person name="Ohm R.A."/>
            <person name="Pangilinan J."/>
            <person name="Pereira M.F."/>
            <person name="Perotto S."/>
            <person name="Peter M."/>
            <person name="Pfister S."/>
            <person name="Riley R."/>
            <person name="Sitrit Y."/>
            <person name="Stielow J.B."/>
            <person name="Szollosi G."/>
            <person name="Zifcakova L."/>
            <person name="Stursova M."/>
            <person name="Spatafora J.W."/>
            <person name="Tedersoo L."/>
            <person name="Vaario L.M."/>
            <person name="Yamada A."/>
            <person name="Yan M."/>
            <person name="Wang P."/>
            <person name="Xu J."/>
            <person name="Bruns T."/>
            <person name="Baldrian P."/>
            <person name="Vilgalys R."/>
            <person name="Dunand C."/>
            <person name="Henrissat B."/>
            <person name="Grigoriev I.V."/>
            <person name="Hibbett D."/>
            <person name="Nagy L.G."/>
            <person name="Martin F.M."/>
        </authorList>
    </citation>
    <scope>NUCLEOTIDE SEQUENCE</scope>
    <source>
        <strain evidence="11">Prilba</strain>
    </source>
</reference>
<name>A0A9P5MQ25_9AGAM</name>
<keyword evidence="3" id="KW-0813">Transport</keyword>
<evidence type="ECO:0000256" key="1">
    <source>
        <dbReference type="ARBA" id="ARBA00004137"/>
    </source>
</evidence>
<comment type="caution">
    <text evidence="11">The sequence shown here is derived from an EMBL/GenBank/DDBJ whole genome shotgun (WGS) entry which is preliminary data.</text>
</comment>
<keyword evidence="7" id="KW-0496">Mitochondrion</keyword>
<dbReference type="GO" id="GO:0005743">
    <property type="term" value="C:mitochondrial inner membrane"/>
    <property type="evidence" value="ECO:0007669"/>
    <property type="project" value="UniProtKB-SubCell"/>
</dbReference>
<evidence type="ECO:0000256" key="3">
    <source>
        <dbReference type="ARBA" id="ARBA00022448"/>
    </source>
</evidence>
<evidence type="ECO:0000256" key="2">
    <source>
        <dbReference type="ARBA" id="ARBA00006498"/>
    </source>
</evidence>
<feature type="domain" description="Ubiquinol-cytochrome C reductase hinge" evidence="10">
    <location>
        <begin position="99"/>
        <end position="163"/>
    </location>
</feature>
<reference evidence="11" key="1">
    <citation type="submission" date="2019-10" db="EMBL/GenBank/DDBJ databases">
        <authorList>
            <consortium name="DOE Joint Genome Institute"/>
            <person name="Kuo A."/>
            <person name="Miyauchi S."/>
            <person name="Kiss E."/>
            <person name="Drula E."/>
            <person name="Kohler A."/>
            <person name="Sanchez-Garcia M."/>
            <person name="Andreopoulos B."/>
            <person name="Barry K.W."/>
            <person name="Bonito G."/>
            <person name="Buee M."/>
            <person name="Carver A."/>
            <person name="Chen C."/>
            <person name="Cichocki N."/>
            <person name="Clum A."/>
            <person name="Culley D."/>
            <person name="Crous P.W."/>
            <person name="Fauchery L."/>
            <person name="Girlanda M."/>
            <person name="Hayes R."/>
            <person name="Keri Z."/>
            <person name="LaButti K."/>
            <person name="Lipzen A."/>
            <person name="Lombard V."/>
            <person name="Magnuson J."/>
            <person name="Maillard F."/>
            <person name="Morin E."/>
            <person name="Murat C."/>
            <person name="Nolan M."/>
            <person name="Ohm R."/>
            <person name="Pangilinan J."/>
            <person name="Pereira M."/>
            <person name="Perotto S."/>
            <person name="Peter M."/>
            <person name="Riley R."/>
            <person name="Sitrit Y."/>
            <person name="Stielow B."/>
            <person name="Szollosi G."/>
            <person name="Zifcakova L."/>
            <person name="Stursova M."/>
            <person name="Spatafora J.W."/>
            <person name="Tedersoo L."/>
            <person name="Vaario L.-M."/>
            <person name="Yamada A."/>
            <person name="Yan M."/>
            <person name="Wang P."/>
            <person name="Xu J."/>
            <person name="Bruns T."/>
            <person name="Baldrian P."/>
            <person name="Vilgalys R."/>
            <person name="Henrissat B."/>
            <person name="Grigoriev I.V."/>
            <person name="Hibbett D."/>
            <person name="Nagy L.G."/>
            <person name="Martin F.M."/>
        </authorList>
    </citation>
    <scope>NUCLEOTIDE SEQUENCE</scope>
    <source>
        <strain evidence="11">Prilba</strain>
    </source>
</reference>
<dbReference type="GO" id="GO:0006122">
    <property type="term" value="P:mitochondrial electron transport, ubiquinol to cytochrome c"/>
    <property type="evidence" value="ECO:0007669"/>
    <property type="project" value="InterPro"/>
</dbReference>
<keyword evidence="12" id="KW-1185">Reference proteome</keyword>
<feature type="compositionally biased region" description="Basic and acidic residues" evidence="9">
    <location>
        <begin position="99"/>
        <end position="112"/>
    </location>
</feature>
<evidence type="ECO:0000256" key="7">
    <source>
        <dbReference type="ARBA" id="ARBA00023128"/>
    </source>
</evidence>
<protein>
    <submittedName>
        <fullName evidence="11">Ubiquinol-cytochrome C reductase hinge domain-containing protein</fullName>
    </submittedName>
</protein>
<dbReference type="SUPFAM" id="SSF81531">
    <property type="entry name" value="Non-heme 11 kDa protein of cytochrome bc1 complex (Ubiquinol-cytochrome c reductase)"/>
    <property type="match status" value="1"/>
</dbReference>
<sequence length="163" mass="18299">MAQHVQLAQLLYYGRRKNPESPLTRGRRLPRLRATTCEGQLGVQGCNHAMSISSFFSSLVAGTLHADAPEESKVSEAVPQEEEVAGEAEAAEEEEDPEDIHPQLREESQESPKCKAATQHFLHCQEKVQSGRGFKHEDCVEEMFHMMHCTDNEVAPKLFAKLR</sequence>
<accession>A0A9P5MQ25</accession>
<dbReference type="PANTHER" id="PTHR15336:SF0">
    <property type="entry name" value="CYTOCHROME B-C1 COMPLEX SUBUNIT 6, MITOCHONDRIAL"/>
    <property type="match status" value="1"/>
</dbReference>
<comment type="subcellular location">
    <subcellularLocation>
        <location evidence="1">Mitochondrion inner membrane</location>
        <topology evidence="1">Peripheral membrane protein</topology>
        <orientation evidence="1">Intermembrane side</orientation>
    </subcellularLocation>
</comment>
<keyword evidence="6" id="KW-0249">Electron transport</keyword>
<dbReference type="Gene3D" id="1.10.287.20">
    <property type="entry name" value="Ubiquinol-cytochrome C reductase hinge domain"/>
    <property type="match status" value="1"/>
</dbReference>
<dbReference type="EMBL" id="WHVB01000038">
    <property type="protein sequence ID" value="KAF8467057.1"/>
    <property type="molecule type" value="Genomic_DNA"/>
</dbReference>
<dbReference type="PANTHER" id="PTHR15336">
    <property type="entry name" value="UBIQUINOL-CYTOCHROME C REDUCTASE COMPLEX 7.8 KDA PROTEIN"/>
    <property type="match status" value="1"/>
</dbReference>
<evidence type="ECO:0000256" key="8">
    <source>
        <dbReference type="ARBA" id="ARBA00023136"/>
    </source>
</evidence>
<dbReference type="InterPro" id="IPR036811">
    <property type="entry name" value="Ubol_cytC_Rdtase_hinge_dom_sf"/>
</dbReference>
<keyword evidence="8" id="KW-0472">Membrane</keyword>
<proteinExistence type="inferred from homology"/>
<evidence type="ECO:0000256" key="5">
    <source>
        <dbReference type="ARBA" id="ARBA00022792"/>
    </source>
</evidence>
<dbReference type="InterPro" id="IPR023184">
    <property type="entry name" value="Ubol_cytC_Rdtase_hinge_dom"/>
</dbReference>
<evidence type="ECO:0000259" key="10">
    <source>
        <dbReference type="Pfam" id="PF02320"/>
    </source>
</evidence>
<evidence type="ECO:0000313" key="11">
    <source>
        <dbReference type="EMBL" id="KAF8467057.1"/>
    </source>
</evidence>